<evidence type="ECO:0000256" key="17">
    <source>
        <dbReference type="SAM" id="SignalP"/>
    </source>
</evidence>
<dbReference type="GO" id="GO:0046872">
    <property type="term" value="F:metal ion binding"/>
    <property type="evidence" value="ECO:0007669"/>
    <property type="project" value="UniProtKB-KW"/>
</dbReference>
<name>A0A0B7K4M5_BIOOC</name>
<evidence type="ECO:0000256" key="2">
    <source>
        <dbReference type="ARBA" id="ARBA00004613"/>
    </source>
</evidence>
<keyword evidence="12" id="KW-0624">Polysaccharide degradation</keyword>
<evidence type="ECO:0000256" key="10">
    <source>
        <dbReference type="ARBA" id="ARBA00023157"/>
    </source>
</evidence>
<keyword evidence="9" id="KW-0503">Monooxygenase</keyword>
<dbReference type="CDD" id="cd21175">
    <property type="entry name" value="LPMO_AA9"/>
    <property type="match status" value="1"/>
</dbReference>
<feature type="chain" id="PRO_5002134333" description="lytic cellulose monooxygenase (C4-dehydrogenating)" evidence="17">
    <location>
        <begin position="20"/>
        <end position="288"/>
    </location>
</feature>
<evidence type="ECO:0000259" key="18">
    <source>
        <dbReference type="Pfam" id="PF03443"/>
    </source>
</evidence>
<dbReference type="InterPro" id="IPR049892">
    <property type="entry name" value="AA9"/>
</dbReference>
<keyword evidence="8" id="KW-0186">Copper</keyword>
<gene>
    <name evidence="19" type="ORF">BN869_000008227_1</name>
</gene>
<comment type="cofactor">
    <cofactor evidence="1">
        <name>Cu(2+)</name>
        <dbReference type="ChEBI" id="CHEBI:29036"/>
    </cofactor>
</comment>
<keyword evidence="5 17" id="KW-0732">Signal</keyword>
<dbReference type="PANTHER" id="PTHR33353">
    <property type="entry name" value="PUTATIVE (AFU_ORTHOLOGUE AFUA_1G12560)-RELATED"/>
    <property type="match status" value="1"/>
</dbReference>
<evidence type="ECO:0000256" key="3">
    <source>
        <dbReference type="ARBA" id="ARBA00022525"/>
    </source>
</evidence>
<evidence type="ECO:0000256" key="6">
    <source>
        <dbReference type="ARBA" id="ARBA00023001"/>
    </source>
</evidence>
<evidence type="ECO:0000256" key="9">
    <source>
        <dbReference type="ARBA" id="ARBA00023033"/>
    </source>
</evidence>
<keyword evidence="4" id="KW-0479">Metal-binding</keyword>
<dbReference type="Pfam" id="PF03443">
    <property type="entry name" value="AA9"/>
    <property type="match status" value="1"/>
</dbReference>
<evidence type="ECO:0000256" key="15">
    <source>
        <dbReference type="ARBA" id="ARBA00047174"/>
    </source>
</evidence>
<feature type="domain" description="Auxiliary Activity family 9 catalytic" evidence="18">
    <location>
        <begin position="20"/>
        <end position="231"/>
    </location>
</feature>
<keyword evidence="10" id="KW-1015">Disulfide bond</keyword>
<organism evidence="19">
    <name type="scientific">Bionectria ochroleuca</name>
    <name type="common">Gliocladium roseum</name>
    <dbReference type="NCBI Taxonomy" id="29856"/>
    <lineage>
        <taxon>Eukaryota</taxon>
        <taxon>Fungi</taxon>
        <taxon>Dikarya</taxon>
        <taxon>Ascomycota</taxon>
        <taxon>Pezizomycotina</taxon>
        <taxon>Sordariomycetes</taxon>
        <taxon>Hypocreomycetidae</taxon>
        <taxon>Hypocreales</taxon>
        <taxon>Bionectriaceae</taxon>
        <taxon>Clonostachys</taxon>
    </lineage>
</organism>
<dbReference type="Gene3D" id="2.70.50.70">
    <property type="match status" value="1"/>
</dbReference>
<comment type="subcellular location">
    <subcellularLocation>
        <location evidence="2">Secreted</location>
    </subcellularLocation>
</comment>
<dbReference type="PANTHER" id="PTHR33353:SF36">
    <property type="entry name" value="ENDO-BETA-1,4-GLUCANASE D"/>
    <property type="match status" value="1"/>
</dbReference>
<dbReference type="GO" id="GO:0030245">
    <property type="term" value="P:cellulose catabolic process"/>
    <property type="evidence" value="ECO:0007669"/>
    <property type="project" value="UniProtKB-KW"/>
</dbReference>
<keyword evidence="11" id="KW-0119">Carbohydrate metabolism</keyword>
<evidence type="ECO:0000256" key="7">
    <source>
        <dbReference type="ARBA" id="ARBA00023002"/>
    </source>
</evidence>
<dbReference type="InterPro" id="IPR005103">
    <property type="entry name" value="AA9_LPMO"/>
</dbReference>
<dbReference type="AlphaFoldDB" id="A0A0B7K4M5"/>
<evidence type="ECO:0000256" key="14">
    <source>
        <dbReference type="ARBA" id="ARBA00045077"/>
    </source>
</evidence>
<evidence type="ECO:0000256" key="4">
    <source>
        <dbReference type="ARBA" id="ARBA00022723"/>
    </source>
</evidence>
<evidence type="ECO:0000256" key="5">
    <source>
        <dbReference type="ARBA" id="ARBA00022729"/>
    </source>
</evidence>
<keyword evidence="6" id="KW-0136">Cellulose degradation</keyword>
<proteinExistence type="inferred from homology"/>
<keyword evidence="7" id="KW-0560">Oxidoreductase</keyword>
<keyword evidence="3" id="KW-0964">Secreted</keyword>
<comment type="similarity">
    <text evidence="13">Belongs to the polysaccharide monooxygenase AA9 family.</text>
</comment>
<evidence type="ECO:0000256" key="11">
    <source>
        <dbReference type="ARBA" id="ARBA00023277"/>
    </source>
</evidence>
<evidence type="ECO:0000256" key="8">
    <source>
        <dbReference type="ARBA" id="ARBA00023008"/>
    </source>
</evidence>
<sequence length="288" mass="31057">MVSTRTLGVALVAATTVSAHGFVKAIIADGVEYGGYLVNQYPYKKNPPTVVAWSEQEKDLGFISPDKYTSPDIICHLDAENAGGHATVKAGAEIFLEWDRWPKAHFGPILDYLASCGDANCEDVNKEDLKFFKIDEAGLEDGTTEWYTKTLLKNMGWLIKIPENLQPGNYVLRHELIALHSAQNKNGAQNYPQCFNLKVEGSGTELPEGISATELYKPDDAGILVSIYGSKFKSYSIPGPEVVSIGGSVEQSVPAATTTASATVPGNAAATAAPKKGSKTLRYAERRV</sequence>
<reference evidence="19" key="1">
    <citation type="submission" date="2015-01" db="EMBL/GenBank/DDBJ databases">
        <authorList>
            <person name="Durling Mikael"/>
        </authorList>
    </citation>
    <scope>NUCLEOTIDE SEQUENCE</scope>
</reference>
<evidence type="ECO:0000256" key="13">
    <source>
        <dbReference type="ARBA" id="ARBA00044502"/>
    </source>
</evidence>
<feature type="compositionally biased region" description="Low complexity" evidence="16">
    <location>
        <begin position="264"/>
        <end position="275"/>
    </location>
</feature>
<evidence type="ECO:0000256" key="16">
    <source>
        <dbReference type="SAM" id="MobiDB-lite"/>
    </source>
</evidence>
<feature type="region of interest" description="Disordered" evidence="16">
    <location>
        <begin position="264"/>
        <end position="288"/>
    </location>
</feature>
<feature type="signal peptide" evidence="17">
    <location>
        <begin position="1"/>
        <end position="19"/>
    </location>
</feature>
<dbReference type="EC" id="1.14.99.56" evidence="15"/>
<dbReference type="GO" id="GO:0004497">
    <property type="term" value="F:monooxygenase activity"/>
    <property type="evidence" value="ECO:0007669"/>
    <property type="project" value="UniProtKB-KW"/>
</dbReference>
<evidence type="ECO:0000256" key="12">
    <source>
        <dbReference type="ARBA" id="ARBA00023326"/>
    </source>
</evidence>
<protein>
    <recommendedName>
        <fullName evidence="15">lytic cellulose monooxygenase (C4-dehydrogenating)</fullName>
        <ecNumber evidence="15">1.14.99.56</ecNumber>
    </recommendedName>
</protein>
<accession>A0A0B7K4M5</accession>
<evidence type="ECO:0000313" key="19">
    <source>
        <dbReference type="EMBL" id="CEO52169.1"/>
    </source>
</evidence>
<evidence type="ECO:0000256" key="1">
    <source>
        <dbReference type="ARBA" id="ARBA00001973"/>
    </source>
</evidence>
<dbReference type="GO" id="GO:0005576">
    <property type="term" value="C:extracellular region"/>
    <property type="evidence" value="ECO:0007669"/>
    <property type="project" value="UniProtKB-SubCell"/>
</dbReference>
<comment type="catalytic activity">
    <reaction evidence="14">
        <text>[(1-&gt;4)-beta-D-glucosyl]n+m + reduced acceptor + O2 = 4-dehydro-beta-D-glucosyl-[(1-&gt;4)-beta-D-glucosyl]n-1 + [(1-&gt;4)-beta-D-glucosyl]m + acceptor + H2O.</text>
        <dbReference type="EC" id="1.14.99.56"/>
    </reaction>
</comment>
<dbReference type="EMBL" id="CDPU01000027">
    <property type="protein sequence ID" value="CEO52169.1"/>
    <property type="molecule type" value="Genomic_DNA"/>
</dbReference>